<dbReference type="RefSeq" id="WP_067876257.1">
    <property type="nucleotide sequence ID" value="NZ_JAAXOP010000010.1"/>
</dbReference>
<organism evidence="6 7">
    <name type="scientific">Nocardia vermiculata</name>
    <dbReference type="NCBI Taxonomy" id="257274"/>
    <lineage>
        <taxon>Bacteria</taxon>
        <taxon>Bacillati</taxon>
        <taxon>Actinomycetota</taxon>
        <taxon>Actinomycetes</taxon>
        <taxon>Mycobacteriales</taxon>
        <taxon>Nocardiaceae</taxon>
        <taxon>Nocardia</taxon>
    </lineage>
</organism>
<evidence type="ECO:0000256" key="1">
    <source>
        <dbReference type="ARBA" id="ARBA00004141"/>
    </source>
</evidence>
<feature type="transmembrane region" description="Helical" evidence="5">
    <location>
        <begin position="99"/>
        <end position="118"/>
    </location>
</feature>
<dbReference type="EMBL" id="JAAXOP010000010">
    <property type="protein sequence ID" value="NKY52271.1"/>
    <property type="molecule type" value="Genomic_DNA"/>
</dbReference>
<sequence>MNVALWIVAAVLAAMFAMAGVVKIVRTKDELAEKLPWVDDVPTGTLLLIGVAELLGAVGLILPPWTGIAPILTPIAAVGLAVIMVLAIVVHARRKDHSAIVVNLVLLAAAVFVAWGRFGPYSY</sequence>
<reference evidence="6 7" key="1">
    <citation type="submission" date="2020-04" db="EMBL/GenBank/DDBJ databases">
        <title>MicrobeNet Type strains.</title>
        <authorList>
            <person name="Nicholson A.C."/>
        </authorList>
    </citation>
    <scope>NUCLEOTIDE SEQUENCE [LARGE SCALE GENOMIC DNA]</scope>
    <source>
        <strain evidence="6 7">JCM 12354</strain>
    </source>
</reference>
<proteinExistence type="predicted"/>
<keyword evidence="4 5" id="KW-0472">Membrane</keyword>
<dbReference type="AlphaFoldDB" id="A0A846Y3K4"/>
<feature type="transmembrane region" description="Helical" evidence="5">
    <location>
        <begin position="71"/>
        <end position="92"/>
    </location>
</feature>
<dbReference type="Pfam" id="PF13564">
    <property type="entry name" value="DoxX_2"/>
    <property type="match status" value="1"/>
</dbReference>
<keyword evidence="3 5" id="KW-1133">Transmembrane helix</keyword>
<comment type="subcellular location">
    <subcellularLocation>
        <location evidence="1">Membrane</location>
        <topology evidence="1">Multi-pass membrane protein</topology>
    </subcellularLocation>
</comment>
<evidence type="ECO:0000313" key="6">
    <source>
        <dbReference type="EMBL" id="NKY52271.1"/>
    </source>
</evidence>
<evidence type="ECO:0000256" key="3">
    <source>
        <dbReference type="ARBA" id="ARBA00022989"/>
    </source>
</evidence>
<dbReference type="InterPro" id="IPR032808">
    <property type="entry name" value="DoxX"/>
</dbReference>
<comment type="caution">
    <text evidence="6">The sequence shown here is derived from an EMBL/GenBank/DDBJ whole genome shotgun (WGS) entry which is preliminary data.</text>
</comment>
<keyword evidence="2 5" id="KW-0812">Transmembrane</keyword>
<evidence type="ECO:0000256" key="2">
    <source>
        <dbReference type="ARBA" id="ARBA00022692"/>
    </source>
</evidence>
<accession>A0A846Y3K4</accession>
<name>A0A846Y3K4_9NOCA</name>
<evidence type="ECO:0000256" key="5">
    <source>
        <dbReference type="SAM" id="Phobius"/>
    </source>
</evidence>
<evidence type="ECO:0000313" key="7">
    <source>
        <dbReference type="Proteomes" id="UP000565711"/>
    </source>
</evidence>
<dbReference type="Proteomes" id="UP000565711">
    <property type="component" value="Unassembled WGS sequence"/>
</dbReference>
<dbReference type="GO" id="GO:0016020">
    <property type="term" value="C:membrane"/>
    <property type="evidence" value="ECO:0007669"/>
    <property type="project" value="UniProtKB-SubCell"/>
</dbReference>
<feature type="transmembrane region" description="Helical" evidence="5">
    <location>
        <begin position="46"/>
        <end position="65"/>
    </location>
</feature>
<protein>
    <submittedName>
        <fullName evidence="6">DoxX family protein</fullName>
    </submittedName>
</protein>
<gene>
    <name evidence="6" type="ORF">HGA08_18830</name>
</gene>
<feature type="transmembrane region" description="Helical" evidence="5">
    <location>
        <begin position="6"/>
        <end position="25"/>
    </location>
</feature>
<keyword evidence="7" id="KW-1185">Reference proteome</keyword>
<evidence type="ECO:0000256" key="4">
    <source>
        <dbReference type="ARBA" id="ARBA00023136"/>
    </source>
</evidence>